<protein>
    <submittedName>
        <fullName evidence="2">Uncharacterized protein</fullName>
    </submittedName>
</protein>
<dbReference type="AlphaFoldDB" id="A0A4C1X5T6"/>
<proteinExistence type="predicted"/>
<feature type="compositionally biased region" description="Basic and acidic residues" evidence="1">
    <location>
        <begin position="8"/>
        <end position="24"/>
    </location>
</feature>
<keyword evidence="3" id="KW-1185">Reference proteome</keyword>
<organism evidence="2 3">
    <name type="scientific">Eumeta variegata</name>
    <name type="common">Bagworm moth</name>
    <name type="synonym">Eumeta japonica</name>
    <dbReference type="NCBI Taxonomy" id="151549"/>
    <lineage>
        <taxon>Eukaryota</taxon>
        <taxon>Metazoa</taxon>
        <taxon>Ecdysozoa</taxon>
        <taxon>Arthropoda</taxon>
        <taxon>Hexapoda</taxon>
        <taxon>Insecta</taxon>
        <taxon>Pterygota</taxon>
        <taxon>Neoptera</taxon>
        <taxon>Endopterygota</taxon>
        <taxon>Lepidoptera</taxon>
        <taxon>Glossata</taxon>
        <taxon>Ditrysia</taxon>
        <taxon>Tineoidea</taxon>
        <taxon>Psychidae</taxon>
        <taxon>Oiketicinae</taxon>
        <taxon>Eumeta</taxon>
    </lineage>
</organism>
<comment type="caution">
    <text evidence="2">The sequence shown here is derived from an EMBL/GenBank/DDBJ whole genome shotgun (WGS) entry which is preliminary data.</text>
</comment>
<accession>A0A4C1X5T6</accession>
<name>A0A4C1X5T6_EUMVA</name>
<evidence type="ECO:0000256" key="1">
    <source>
        <dbReference type="SAM" id="MobiDB-lite"/>
    </source>
</evidence>
<gene>
    <name evidence="2" type="ORF">EVAR_44361_1</name>
</gene>
<sequence>MVRRTRPRASEDIPRRAGLGREARAQTACHRRADDCVTRSVNRLSLTNGWSGSLLTTVVVDADSPPGTDRRLHVLFEAPSERRLRPVPCRTTQASAARAQALGPADDTAVTQRDV</sequence>
<reference evidence="2 3" key="1">
    <citation type="journal article" date="2019" name="Commun. Biol.">
        <title>The bagworm genome reveals a unique fibroin gene that provides high tensile strength.</title>
        <authorList>
            <person name="Kono N."/>
            <person name="Nakamura H."/>
            <person name="Ohtoshi R."/>
            <person name="Tomita M."/>
            <person name="Numata K."/>
            <person name="Arakawa K."/>
        </authorList>
    </citation>
    <scope>NUCLEOTIDE SEQUENCE [LARGE SCALE GENOMIC DNA]</scope>
</reference>
<evidence type="ECO:0000313" key="3">
    <source>
        <dbReference type="Proteomes" id="UP000299102"/>
    </source>
</evidence>
<feature type="region of interest" description="Disordered" evidence="1">
    <location>
        <begin position="94"/>
        <end position="115"/>
    </location>
</feature>
<feature type="region of interest" description="Disordered" evidence="1">
    <location>
        <begin position="1"/>
        <end position="27"/>
    </location>
</feature>
<dbReference type="Proteomes" id="UP000299102">
    <property type="component" value="Unassembled WGS sequence"/>
</dbReference>
<evidence type="ECO:0000313" key="2">
    <source>
        <dbReference type="EMBL" id="GBP59121.1"/>
    </source>
</evidence>
<dbReference type="EMBL" id="BGZK01000753">
    <property type="protein sequence ID" value="GBP59121.1"/>
    <property type="molecule type" value="Genomic_DNA"/>
</dbReference>